<name>A0A9P8WGJ3_9HYPO</name>
<dbReference type="SMART" id="SM00906">
    <property type="entry name" value="Fungal_trans"/>
    <property type="match status" value="1"/>
</dbReference>
<dbReference type="GO" id="GO:0000981">
    <property type="term" value="F:DNA-binding transcription factor activity, RNA polymerase II-specific"/>
    <property type="evidence" value="ECO:0007669"/>
    <property type="project" value="InterPro"/>
</dbReference>
<reference evidence="6 7" key="1">
    <citation type="journal article" date="2021" name="Nat. Commun.">
        <title>Genetic determinants of endophytism in the Arabidopsis root mycobiome.</title>
        <authorList>
            <person name="Mesny F."/>
            <person name="Miyauchi S."/>
            <person name="Thiergart T."/>
            <person name="Pickel B."/>
            <person name="Atanasova L."/>
            <person name="Karlsson M."/>
            <person name="Huettel B."/>
            <person name="Barry K.W."/>
            <person name="Haridas S."/>
            <person name="Chen C."/>
            <person name="Bauer D."/>
            <person name="Andreopoulos W."/>
            <person name="Pangilinan J."/>
            <person name="LaButti K."/>
            <person name="Riley R."/>
            <person name="Lipzen A."/>
            <person name="Clum A."/>
            <person name="Drula E."/>
            <person name="Henrissat B."/>
            <person name="Kohler A."/>
            <person name="Grigoriev I.V."/>
            <person name="Martin F.M."/>
            <person name="Hacquard S."/>
        </authorList>
    </citation>
    <scope>NUCLEOTIDE SEQUENCE [LARGE SCALE GENOMIC DNA]</scope>
    <source>
        <strain evidence="6 7">MPI-CAGE-CH-0241</strain>
    </source>
</reference>
<feature type="domain" description="Zn(2)-C6 fungal-type" evidence="5">
    <location>
        <begin position="17"/>
        <end position="47"/>
    </location>
</feature>
<evidence type="ECO:0000256" key="2">
    <source>
        <dbReference type="ARBA" id="ARBA00022723"/>
    </source>
</evidence>
<evidence type="ECO:0000313" key="7">
    <source>
        <dbReference type="Proteomes" id="UP000777438"/>
    </source>
</evidence>
<dbReference type="EMBL" id="JAGPYM010000003">
    <property type="protein sequence ID" value="KAH6897073.1"/>
    <property type="molecule type" value="Genomic_DNA"/>
</dbReference>
<dbReference type="CDD" id="cd00067">
    <property type="entry name" value="GAL4"/>
    <property type="match status" value="1"/>
</dbReference>
<evidence type="ECO:0000256" key="1">
    <source>
        <dbReference type="ARBA" id="ARBA00004123"/>
    </source>
</evidence>
<dbReference type="AlphaFoldDB" id="A0A9P8WGJ3"/>
<dbReference type="InterPro" id="IPR050613">
    <property type="entry name" value="Sec_Metabolite_Reg"/>
</dbReference>
<gene>
    <name evidence="6" type="ORF">B0T10DRAFT_526316</name>
</gene>
<keyword evidence="2" id="KW-0479">Metal-binding</keyword>
<organism evidence="6 7">
    <name type="scientific">Thelonectria olida</name>
    <dbReference type="NCBI Taxonomy" id="1576542"/>
    <lineage>
        <taxon>Eukaryota</taxon>
        <taxon>Fungi</taxon>
        <taxon>Dikarya</taxon>
        <taxon>Ascomycota</taxon>
        <taxon>Pezizomycotina</taxon>
        <taxon>Sordariomycetes</taxon>
        <taxon>Hypocreomycetidae</taxon>
        <taxon>Hypocreales</taxon>
        <taxon>Nectriaceae</taxon>
        <taxon>Thelonectria</taxon>
    </lineage>
</organism>
<dbReference type="PROSITE" id="PS00463">
    <property type="entry name" value="ZN2_CY6_FUNGAL_1"/>
    <property type="match status" value="1"/>
</dbReference>
<dbReference type="Gene3D" id="4.10.240.10">
    <property type="entry name" value="Zn(2)-C6 fungal-type DNA-binding domain"/>
    <property type="match status" value="1"/>
</dbReference>
<dbReference type="Pfam" id="PF04082">
    <property type="entry name" value="Fungal_trans"/>
    <property type="match status" value="1"/>
</dbReference>
<dbReference type="InterPro" id="IPR007219">
    <property type="entry name" value="XnlR_reg_dom"/>
</dbReference>
<dbReference type="GO" id="GO:0006351">
    <property type="term" value="P:DNA-templated transcription"/>
    <property type="evidence" value="ECO:0007669"/>
    <property type="project" value="InterPro"/>
</dbReference>
<dbReference type="SUPFAM" id="SSF57701">
    <property type="entry name" value="Zn2/Cys6 DNA-binding domain"/>
    <property type="match status" value="1"/>
</dbReference>
<dbReference type="GO" id="GO:0008270">
    <property type="term" value="F:zinc ion binding"/>
    <property type="evidence" value="ECO:0007669"/>
    <property type="project" value="InterPro"/>
</dbReference>
<feature type="region of interest" description="Disordered" evidence="4">
    <location>
        <begin position="56"/>
        <end position="84"/>
    </location>
</feature>
<evidence type="ECO:0000256" key="3">
    <source>
        <dbReference type="ARBA" id="ARBA00023242"/>
    </source>
</evidence>
<dbReference type="InterPro" id="IPR036864">
    <property type="entry name" value="Zn2-C6_fun-type_DNA-bd_sf"/>
</dbReference>
<keyword evidence="3" id="KW-0539">Nucleus</keyword>
<proteinExistence type="predicted"/>
<dbReference type="CDD" id="cd12148">
    <property type="entry name" value="fungal_TF_MHR"/>
    <property type="match status" value="1"/>
</dbReference>
<comment type="caution">
    <text evidence="6">The sequence shown here is derived from an EMBL/GenBank/DDBJ whole genome shotgun (WGS) entry which is preliminary data.</text>
</comment>
<sequence>MDGEAPLLRRLNGRPQACDQCRARKVACDHGQPTCNRCRKRRQTCVYTVAAAAVAPKPKRTRSAAASLPRPRSENSTPTPPCSGYLGFTSHSTVFEETRTSLTLANGALEVEPKRPWVRCSPELPQPLREMSLYVLRHLPRPSDELSYENTPCRPDSWILKAVKRIIRTLHDIFGPHLDSDEASLEECAHAISVNTARPFREDNIDAQDWMDQFAGDSLRWESIALIWTFWETRNVSAIGLSLKYCIELASYFTSSNDLILYLCYRRSTMESIIRGDASLECWRCHGETVSMMTFLGLHAQRDSPTYRPTLISENRRRIFAQVFNIDKVMVSFTGRPPLISRRYASTPLPLDLRDDDLIAGGDTLARAIDMLDEHGWNTDGRLHSSTLLRARGMIAYIREQLLEIALGTRYNNTLDQLLAIKERQITTVSQFPSSLTFRPEDLNDASADTDRLCTTLLLKLEHLQNLFFVERLMLRFGGQDAGQLLVTSFEMVSLTLTIWTHQDRFASIRRDFEWLEASCVSNCFVQPSTALTQSIPN</sequence>
<dbReference type="Proteomes" id="UP000777438">
    <property type="component" value="Unassembled WGS sequence"/>
</dbReference>
<accession>A0A9P8WGJ3</accession>
<dbReference type="PANTHER" id="PTHR31001">
    <property type="entry name" value="UNCHARACTERIZED TRANSCRIPTIONAL REGULATORY PROTEIN"/>
    <property type="match status" value="1"/>
</dbReference>
<evidence type="ECO:0000313" key="6">
    <source>
        <dbReference type="EMBL" id="KAH6897073.1"/>
    </source>
</evidence>
<evidence type="ECO:0000256" key="4">
    <source>
        <dbReference type="SAM" id="MobiDB-lite"/>
    </source>
</evidence>
<dbReference type="OrthoDB" id="6612291at2759"/>
<dbReference type="InterPro" id="IPR001138">
    <property type="entry name" value="Zn2Cys6_DnaBD"/>
</dbReference>
<evidence type="ECO:0000259" key="5">
    <source>
        <dbReference type="PROSITE" id="PS50048"/>
    </source>
</evidence>
<dbReference type="Pfam" id="PF00172">
    <property type="entry name" value="Zn_clus"/>
    <property type="match status" value="1"/>
</dbReference>
<keyword evidence="7" id="KW-1185">Reference proteome</keyword>
<dbReference type="GO" id="GO:0005634">
    <property type="term" value="C:nucleus"/>
    <property type="evidence" value="ECO:0007669"/>
    <property type="project" value="UniProtKB-SubCell"/>
</dbReference>
<dbReference type="GO" id="GO:0003677">
    <property type="term" value="F:DNA binding"/>
    <property type="evidence" value="ECO:0007669"/>
    <property type="project" value="InterPro"/>
</dbReference>
<dbReference type="SMART" id="SM00066">
    <property type="entry name" value="GAL4"/>
    <property type="match status" value="1"/>
</dbReference>
<comment type="subcellular location">
    <subcellularLocation>
        <location evidence="1">Nucleus</location>
    </subcellularLocation>
</comment>
<dbReference type="PROSITE" id="PS50048">
    <property type="entry name" value="ZN2_CY6_FUNGAL_2"/>
    <property type="match status" value="1"/>
</dbReference>
<dbReference type="PANTHER" id="PTHR31001:SF40">
    <property type="entry name" value="ZN(II)2CYS6 TRANSCRIPTION FACTOR (EUROFUNG)"/>
    <property type="match status" value="1"/>
</dbReference>
<protein>
    <recommendedName>
        <fullName evidence="5">Zn(2)-C6 fungal-type domain-containing protein</fullName>
    </recommendedName>
</protein>